<dbReference type="AlphaFoldDB" id="A0A942TBD1"/>
<sequence length="314" mass="35463">MKNTNKPAYGGQAVVEGVMFGGKHQTVTAIRRKDQSIEYFYLPRKTRPVLQTLKKIPFLRGIIAIVEASGNGAQHLTFSTDRYDVDPSDDGKIQEEKMSKTTLVLSVAALGVLSFIFSKFIFTLVPVFLAALFKPILPGDTVQILIEGLFKLILLLSYIYFISMTPLIKRVFQYHGAEHKVINAYEHNLDLTVENVQSMSRLHYRCGSSFILFTVVVGVIIYMFVAVDPLWVRILNRIALIPVVLGVSFEVLQLTNKMRNIPVLKWLGYPGLWLQLLTTKEPSNDQVEVALASFKELLKVEKQSVDTIEKEKIV</sequence>
<proteinExistence type="predicted"/>
<dbReference type="EMBL" id="JAGYPG010000001">
    <property type="protein sequence ID" value="MBS4194633.1"/>
    <property type="molecule type" value="Genomic_DNA"/>
</dbReference>
<dbReference type="InterPro" id="IPR010787">
    <property type="entry name" value="DUF1385"/>
</dbReference>
<evidence type="ECO:0000313" key="2">
    <source>
        <dbReference type="EMBL" id="MBS4194633.1"/>
    </source>
</evidence>
<keyword evidence="1" id="KW-0472">Membrane</keyword>
<dbReference type="PANTHER" id="PTHR42867">
    <property type="entry name" value="MEMBRANE PROTEIN-RELATED"/>
    <property type="match status" value="1"/>
</dbReference>
<evidence type="ECO:0000313" key="3">
    <source>
        <dbReference type="Proteomes" id="UP000681414"/>
    </source>
</evidence>
<dbReference type="RefSeq" id="WP_213123800.1">
    <property type="nucleotide sequence ID" value="NZ_JAGYPG010000001.1"/>
</dbReference>
<feature type="transmembrane region" description="Helical" evidence="1">
    <location>
        <begin position="102"/>
        <end position="129"/>
    </location>
</feature>
<name>A0A942TBD1_9BACI</name>
<reference evidence="2 3" key="1">
    <citation type="submission" date="2021-05" db="EMBL/GenBank/DDBJ databases">
        <title>Novel Bacillus species.</title>
        <authorList>
            <person name="Liu G."/>
        </authorList>
    </citation>
    <scope>NUCLEOTIDE SEQUENCE [LARGE SCALE GENOMIC DNA]</scope>
    <source>
        <strain evidence="3">FJAT-49780</strain>
    </source>
</reference>
<dbReference type="PANTHER" id="PTHR42867:SF1">
    <property type="entry name" value="MEMBRANE PROTEIN-RELATED"/>
    <property type="match status" value="1"/>
</dbReference>
<feature type="transmembrane region" description="Helical" evidence="1">
    <location>
        <begin position="141"/>
        <end position="161"/>
    </location>
</feature>
<keyword evidence="1" id="KW-1133">Transmembrane helix</keyword>
<evidence type="ECO:0000256" key="1">
    <source>
        <dbReference type="SAM" id="Phobius"/>
    </source>
</evidence>
<feature type="transmembrane region" description="Helical" evidence="1">
    <location>
        <begin position="231"/>
        <end position="252"/>
    </location>
</feature>
<keyword evidence="1" id="KW-0812">Transmembrane</keyword>
<keyword evidence="3" id="KW-1185">Reference proteome</keyword>
<accession>A0A942TBD1</accession>
<protein>
    <submittedName>
        <fullName evidence="2">DUF1385 domain-containing protein</fullName>
    </submittedName>
</protein>
<gene>
    <name evidence="2" type="ORF">KHA97_06040</name>
</gene>
<organism evidence="2 3">
    <name type="scientific">Lederbergia citri</name>
    <dbReference type="NCBI Taxonomy" id="2833580"/>
    <lineage>
        <taxon>Bacteria</taxon>
        <taxon>Bacillati</taxon>
        <taxon>Bacillota</taxon>
        <taxon>Bacilli</taxon>
        <taxon>Bacillales</taxon>
        <taxon>Bacillaceae</taxon>
        <taxon>Lederbergia</taxon>
    </lineage>
</organism>
<dbReference type="Proteomes" id="UP000681414">
    <property type="component" value="Unassembled WGS sequence"/>
</dbReference>
<feature type="transmembrane region" description="Helical" evidence="1">
    <location>
        <begin position="206"/>
        <end position="225"/>
    </location>
</feature>
<dbReference type="Pfam" id="PF07136">
    <property type="entry name" value="DUF1385"/>
    <property type="match status" value="1"/>
</dbReference>
<comment type="caution">
    <text evidence="2">The sequence shown here is derived from an EMBL/GenBank/DDBJ whole genome shotgun (WGS) entry which is preliminary data.</text>
</comment>